<keyword evidence="1" id="KW-0810">Translation regulation</keyword>
<evidence type="ECO:0000259" key="3">
    <source>
        <dbReference type="Pfam" id="PF16321"/>
    </source>
</evidence>
<dbReference type="CDD" id="cd00552">
    <property type="entry name" value="RaiA"/>
    <property type="match status" value="1"/>
</dbReference>
<dbReference type="Pfam" id="PF02482">
    <property type="entry name" value="Ribosomal_S30AE"/>
    <property type="match status" value="1"/>
</dbReference>
<dbReference type="PANTHER" id="PTHR33231">
    <property type="entry name" value="30S RIBOSOMAL PROTEIN"/>
    <property type="match status" value="1"/>
</dbReference>
<dbReference type="GO" id="GO:0045900">
    <property type="term" value="P:negative regulation of translational elongation"/>
    <property type="evidence" value="ECO:0007669"/>
    <property type="project" value="TreeGrafter"/>
</dbReference>
<evidence type="ECO:0000256" key="2">
    <source>
        <dbReference type="SAM" id="MobiDB-lite"/>
    </source>
</evidence>
<dbReference type="FunFam" id="3.30.505.50:FF:000003">
    <property type="entry name" value="ribosome-binding factor PSRP1, chloroplastic"/>
    <property type="match status" value="1"/>
</dbReference>
<dbReference type="SUPFAM" id="SSF69754">
    <property type="entry name" value="Ribosome binding protein Y (YfiA homologue)"/>
    <property type="match status" value="1"/>
</dbReference>
<feature type="region of interest" description="Disordered" evidence="2">
    <location>
        <begin position="210"/>
        <end position="229"/>
    </location>
</feature>
<organism evidence="4 5">
    <name type="scientific">Oldenlandia corymbosa var. corymbosa</name>
    <dbReference type="NCBI Taxonomy" id="529605"/>
    <lineage>
        <taxon>Eukaryota</taxon>
        <taxon>Viridiplantae</taxon>
        <taxon>Streptophyta</taxon>
        <taxon>Embryophyta</taxon>
        <taxon>Tracheophyta</taxon>
        <taxon>Spermatophyta</taxon>
        <taxon>Magnoliopsida</taxon>
        <taxon>eudicotyledons</taxon>
        <taxon>Gunneridae</taxon>
        <taxon>Pentapetalae</taxon>
        <taxon>asterids</taxon>
        <taxon>lamiids</taxon>
        <taxon>Gentianales</taxon>
        <taxon>Rubiaceae</taxon>
        <taxon>Rubioideae</taxon>
        <taxon>Spermacoceae</taxon>
        <taxon>Hedyotis-Oldenlandia complex</taxon>
        <taxon>Oldenlandia</taxon>
    </lineage>
</organism>
<feature type="compositionally biased region" description="Acidic residues" evidence="2">
    <location>
        <begin position="218"/>
        <end position="229"/>
    </location>
</feature>
<dbReference type="Proteomes" id="UP001161247">
    <property type="component" value="Unassembled WGS sequence"/>
</dbReference>
<dbReference type="InterPro" id="IPR038416">
    <property type="entry name" value="Ribosom_S30AE_C_sf"/>
</dbReference>
<name>A0AAV1BUJ7_OLDCO</name>
<dbReference type="EMBL" id="CATKSE010000001">
    <property type="protein sequence ID" value="CAI9086984.1"/>
    <property type="molecule type" value="Genomic_DNA"/>
</dbReference>
<dbReference type="AlphaFoldDB" id="A0AAV1BUJ7"/>
<dbReference type="Gene3D" id="3.30.160.100">
    <property type="entry name" value="Ribosome hibernation promotion factor-like"/>
    <property type="match status" value="1"/>
</dbReference>
<dbReference type="InterPro" id="IPR034694">
    <property type="entry name" value="HPF_long/plastid"/>
</dbReference>
<reference evidence="4" key="1">
    <citation type="submission" date="2023-03" db="EMBL/GenBank/DDBJ databases">
        <authorList>
            <person name="Julca I."/>
        </authorList>
    </citation>
    <scope>NUCLEOTIDE SEQUENCE</scope>
</reference>
<protein>
    <submittedName>
        <fullName evidence="4">OLC1v1020932C1</fullName>
    </submittedName>
</protein>
<dbReference type="InterPro" id="IPR036567">
    <property type="entry name" value="RHF-like"/>
</dbReference>
<comment type="caution">
    <text evidence="4">The sequence shown here is derived from an EMBL/GenBank/DDBJ whole genome shotgun (WGS) entry which is preliminary data.</text>
</comment>
<dbReference type="InterPro" id="IPR050574">
    <property type="entry name" value="HPF/YfiA_ribosome-assoc"/>
</dbReference>
<accession>A0AAV1BUJ7</accession>
<dbReference type="InterPro" id="IPR032528">
    <property type="entry name" value="Ribosom_S30AE_C"/>
</dbReference>
<evidence type="ECO:0000313" key="5">
    <source>
        <dbReference type="Proteomes" id="UP001161247"/>
    </source>
</evidence>
<dbReference type="FunFam" id="3.30.160.100:FF:000006">
    <property type="entry name" value="Ribosome-binding factor PSRP1, chloroplastic"/>
    <property type="match status" value="1"/>
</dbReference>
<dbReference type="GO" id="GO:0022627">
    <property type="term" value="C:cytosolic small ribosomal subunit"/>
    <property type="evidence" value="ECO:0007669"/>
    <property type="project" value="TreeGrafter"/>
</dbReference>
<dbReference type="HAMAP" id="MF_00839">
    <property type="entry name" value="HPF"/>
    <property type="match status" value="1"/>
</dbReference>
<dbReference type="Gene3D" id="3.30.505.50">
    <property type="entry name" value="Sigma 54 modulation/S30EA ribosomal protein, C-terminal domain"/>
    <property type="match status" value="1"/>
</dbReference>
<sequence length="313" mass="34599">MSILSPTLQQGPLQYPQISCCSSSSCSLIAHKPQVSSISPVSTTLSSSCSSFLSSKLRAHYVAVKFLLPPPRPFTIRMAWDGPLSSVKLIVQGKNFELSPAVKTHVEEKLGKAVQKHSHLVREVDVRLSVRGGEFGKGPRIRRCEVTLFTKKHGVVRAEEDAESMYASIDLVASIIQRKLRKIKEKDSDHGRHMKGFDRLTYREAGGPLGVDPLETVSDGEEETVPGGNEDEVDIANEIVRTKYFDMPPLTLSEAIEQLENLDHDFYGFRNEETGDINIVYKRKAGGYGVIIPKGNGKAEKLEPVTIEQSHVS</sequence>
<dbReference type="NCBIfam" id="TIGR00741">
    <property type="entry name" value="yfiA"/>
    <property type="match status" value="1"/>
</dbReference>
<evidence type="ECO:0000256" key="1">
    <source>
        <dbReference type="ARBA" id="ARBA00022845"/>
    </source>
</evidence>
<feature type="domain" description="Sigma 54 modulation/S30EA ribosomal protein C-terminal" evidence="3">
    <location>
        <begin position="237"/>
        <end position="290"/>
    </location>
</feature>
<gene>
    <name evidence="4" type="ORF">OLC1_LOCUS24937</name>
</gene>
<keyword evidence="5" id="KW-1185">Reference proteome</keyword>
<proteinExistence type="inferred from homology"/>
<dbReference type="InterPro" id="IPR003489">
    <property type="entry name" value="RHF/RaiA"/>
</dbReference>
<dbReference type="PANTHER" id="PTHR33231:SF1">
    <property type="entry name" value="30S RIBOSOMAL PROTEIN"/>
    <property type="match status" value="1"/>
</dbReference>
<dbReference type="Pfam" id="PF16321">
    <property type="entry name" value="Ribosom_S30AE_C"/>
    <property type="match status" value="1"/>
</dbReference>
<dbReference type="GO" id="GO:0043024">
    <property type="term" value="F:ribosomal small subunit binding"/>
    <property type="evidence" value="ECO:0007669"/>
    <property type="project" value="TreeGrafter"/>
</dbReference>
<evidence type="ECO:0000313" key="4">
    <source>
        <dbReference type="EMBL" id="CAI9086984.1"/>
    </source>
</evidence>